<feature type="disulfide bond" evidence="6">
    <location>
        <begin position="45"/>
        <end position="50"/>
    </location>
</feature>
<dbReference type="STRING" id="6265.A0A0B2V2C8"/>
<dbReference type="InterPro" id="IPR013273">
    <property type="entry name" value="ADAMTS/ADAMTS-like"/>
</dbReference>
<evidence type="ECO:0000313" key="8">
    <source>
        <dbReference type="EMBL" id="KHN77596.1"/>
    </source>
</evidence>
<evidence type="ECO:0000313" key="9">
    <source>
        <dbReference type="Proteomes" id="UP000031036"/>
    </source>
</evidence>
<evidence type="ECO:0000259" key="7">
    <source>
        <dbReference type="Pfam" id="PF19236"/>
    </source>
</evidence>
<dbReference type="OMA" id="VPKKYTQ"/>
<dbReference type="InterPro" id="IPR000884">
    <property type="entry name" value="TSP1_rpt"/>
</dbReference>
<dbReference type="GO" id="GO:0005576">
    <property type="term" value="C:extracellular region"/>
    <property type="evidence" value="ECO:0007669"/>
    <property type="project" value="UniProtKB-SubCell"/>
</dbReference>
<comment type="caution">
    <text evidence="8">The sequence shown here is derived from an EMBL/GenBank/DDBJ whole genome shotgun (WGS) entry which is preliminary data.</text>
</comment>
<dbReference type="GO" id="GO:0009653">
    <property type="term" value="P:anatomical structure morphogenesis"/>
    <property type="evidence" value="ECO:0007669"/>
    <property type="project" value="UniProtKB-ARBA"/>
</dbReference>
<dbReference type="OrthoDB" id="5814375at2759"/>
<dbReference type="Gene3D" id="2.20.100.10">
    <property type="entry name" value="Thrombospondin type-1 (TSP1) repeat"/>
    <property type="match status" value="3"/>
</dbReference>
<dbReference type="InterPro" id="IPR036383">
    <property type="entry name" value="TSP1_rpt_sf"/>
</dbReference>
<evidence type="ECO:0000256" key="6">
    <source>
        <dbReference type="PIRSR" id="PIRSR613273-3"/>
    </source>
</evidence>
<dbReference type="Pfam" id="PF19236">
    <property type="entry name" value="ADAMTS_CR_3"/>
    <property type="match status" value="1"/>
</dbReference>
<gene>
    <name evidence="8" type="primary">PAPLN</name>
    <name evidence="8" type="ORF">Tcan_15805</name>
</gene>
<comment type="subcellular location">
    <subcellularLocation>
        <location evidence="1">Secreted</location>
    </subcellularLocation>
</comment>
<dbReference type="GO" id="GO:0031012">
    <property type="term" value="C:extracellular matrix"/>
    <property type="evidence" value="ECO:0007669"/>
    <property type="project" value="TreeGrafter"/>
</dbReference>
<dbReference type="Proteomes" id="UP000031036">
    <property type="component" value="Unassembled WGS sequence"/>
</dbReference>
<dbReference type="PROSITE" id="PS50092">
    <property type="entry name" value="TSP1"/>
    <property type="match status" value="2"/>
</dbReference>
<keyword evidence="3" id="KW-0732">Signal</keyword>
<dbReference type="Pfam" id="PF00090">
    <property type="entry name" value="TSP_1"/>
    <property type="match status" value="1"/>
</dbReference>
<dbReference type="PRINTS" id="PR01857">
    <property type="entry name" value="ADAMTSFAMILY"/>
</dbReference>
<reference evidence="8 9" key="1">
    <citation type="submission" date="2014-11" db="EMBL/GenBank/DDBJ databases">
        <title>Genetic blueprint of the zoonotic pathogen Toxocara canis.</title>
        <authorList>
            <person name="Zhu X.-Q."/>
            <person name="Korhonen P.K."/>
            <person name="Cai H."/>
            <person name="Young N.D."/>
            <person name="Nejsum P."/>
            <person name="von Samson-Himmelstjerna G."/>
            <person name="Boag P.R."/>
            <person name="Tan P."/>
            <person name="Li Q."/>
            <person name="Min J."/>
            <person name="Yang Y."/>
            <person name="Wang X."/>
            <person name="Fang X."/>
            <person name="Hall R.S."/>
            <person name="Hofmann A."/>
            <person name="Sternberg P.W."/>
            <person name="Jex A.R."/>
            <person name="Gasser R.B."/>
        </authorList>
    </citation>
    <scope>NUCLEOTIDE SEQUENCE [LARGE SCALE GENOMIC DNA]</scope>
    <source>
        <strain evidence="8">PN_DK_2014</strain>
    </source>
</reference>
<dbReference type="GO" id="GO:0030198">
    <property type="term" value="P:extracellular matrix organization"/>
    <property type="evidence" value="ECO:0007669"/>
    <property type="project" value="InterPro"/>
</dbReference>
<evidence type="ECO:0000256" key="4">
    <source>
        <dbReference type="ARBA" id="ARBA00022737"/>
    </source>
</evidence>
<dbReference type="PANTHER" id="PTHR13723:SF305">
    <property type="entry name" value="PROTEIN MADD-4"/>
    <property type="match status" value="1"/>
</dbReference>
<name>A0A0B2V2C8_TOXCA</name>
<dbReference type="SMART" id="SM00209">
    <property type="entry name" value="TSP1"/>
    <property type="match status" value="4"/>
</dbReference>
<evidence type="ECO:0000256" key="2">
    <source>
        <dbReference type="ARBA" id="ARBA00022525"/>
    </source>
</evidence>
<dbReference type="InterPro" id="IPR045371">
    <property type="entry name" value="ADAMTS_CR_3"/>
</dbReference>
<dbReference type="EMBL" id="JPKZ01002261">
    <property type="protein sequence ID" value="KHN77596.1"/>
    <property type="molecule type" value="Genomic_DNA"/>
</dbReference>
<dbReference type="SUPFAM" id="SSF82895">
    <property type="entry name" value="TSP-1 type 1 repeat"/>
    <property type="match status" value="3"/>
</dbReference>
<keyword evidence="5 6" id="KW-1015">Disulfide bond</keyword>
<dbReference type="Pfam" id="PF19030">
    <property type="entry name" value="TSP1_ADAMTS"/>
    <property type="match status" value="2"/>
</dbReference>
<accession>A0A0B2V2C8</accession>
<feature type="domain" description="ADAMTS/ADAMTS-like cysteine-rich" evidence="7">
    <location>
        <begin position="120"/>
        <end position="171"/>
    </location>
</feature>
<proteinExistence type="predicted"/>
<feature type="disulfide bond" evidence="6">
    <location>
        <begin position="30"/>
        <end position="60"/>
    </location>
</feature>
<dbReference type="GO" id="GO:0004222">
    <property type="term" value="F:metalloendopeptidase activity"/>
    <property type="evidence" value="ECO:0007669"/>
    <property type="project" value="TreeGrafter"/>
</dbReference>
<evidence type="ECO:0000256" key="1">
    <source>
        <dbReference type="ARBA" id="ARBA00004613"/>
    </source>
</evidence>
<sequence>MEAYSSSESVKLERIPIHQGWAKWSEWSTCTASCGGGISRQLRRCLDVRCVGPSHRERVCAIQQCTKAAIYPRETQCSKLDGYILLNGERRAERWIPVQSSEQCSVTCSSVETGHERELKKLNDGTACVKEGYNISVCLNGTCQHVGCDGIIGSNARFDHCGVCGGSGNSCGRSAFKWKDTKQFSPCDATCGPNSYRVSVSVCRNVRTGRVVPERLCADQARPRPIVEKCPHIVCPSQPTITVSYQWVAGDWSECTVTCGGGHQTRSVYCIERHNDSSGVVENTKVADQYCWQSKRPLTERKCGKKQCPQWVKGDWSACSVTCGKGYRTRMVRLSAVLLERLINRVHVTVRKLRFTIACRS</sequence>
<dbReference type="FunFam" id="2.20.100.10:FF:000005">
    <property type="entry name" value="ADAM metallopeptidase with thrombospondin type 1 motif 9"/>
    <property type="match status" value="1"/>
</dbReference>
<evidence type="ECO:0000256" key="5">
    <source>
        <dbReference type="ARBA" id="ARBA00023157"/>
    </source>
</evidence>
<organism evidence="8 9">
    <name type="scientific">Toxocara canis</name>
    <name type="common">Canine roundworm</name>
    <dbReference type="NCBI Taxonomy" id="6265"/>
    <lineage>
        <taxon>Eukaryota</taxon>
        <taxon>Metazoa</taxon>
        <taxon>Ecdysozoa</taxon>
        <taxon>Nematoda</taxon>
        <taxon>Chromadorea</taxon>
        <taxon>Rhabditida</taxon>
        <taxon>Spirurina</taxon>
        <taxon>Ascaridomorpha</taxon>
        <taxon>Ascaridoidea</taxon>
        <taxon>Toxocaridae</taxon>
        <taxon>Toxocara</taxon>
    </lineage>
</organism>
<protein>
    <submittedName>
        <fullName evidence="8">Papilin</fullName>
    </submittedName>
</protein>
<dbReference type="PANTHER" id="PTHR13723">
    <property type="entry name" value="ADAMTS A DISINTEGRIN AND METALLOPROTEASE WITH THROMBOSPONDIN MOTIFS PROTEASE"/>
    <property type="match status" value="1"/>
</dbReference>
<keyword evidence="9" id="KW-1185">Reference proteome</keyword>
<evidence type="ECO:0000256" key="3">
    <source>
        <dbReference type="ARBA" id="ARBA00022729"/>
    </source>
</evidence>
<dbReference type="InterPro" id="IPR050439">
    <property type="entry name" value="ADAMTS_ADAMTS-like"/>
</dbReference>
<dbReference type="GO" id="GO:0006508">
    <property type="term" value="P:proteolysis"/>
    <property type="evidence" value="ECO:0007669"/>
    <property type="project" value="TreeGrafter"/>
</dbReference>
<feature type="disulfide bond" evidence="6">
    <location>
        <begin position="34"/>
        <end position="65"/>
    </location>
</feature>
<keyword evidence="4" id="KW-0677">Repeat</keyword>
<dbReference type="AlphaFoldDB" id="A0A0B2V2C8"/>
<keyword evidence="2" id="KW-0964">Secreted</keyword>